<dbReference type="PROSITE" id="PS51257">
    <property type="entry name" value="PROKAR_LIPOPROTEIN"/>
    <property type="match status" value="1"/>
</dbReference>
<reference evidence="3" key="1">
    <citation type="journal article" date="2019" name="Int. J. Syst. Evol. Microbiol.">
        <title>The Global Catalogue of Microorganisms (GCM) 10K type strain sequencing project: providing services to taxonomists for standard genome sequencing and annotation.</title>
        <authorList>
            <consortium name="The Broad Institute Genomics Platform"/>
            <consortium name="The Broad Institute Genome Sequencing Center for Infectious Disease"/>
            <person name="Wu L."/>
            <person name="Ma J."/>
        </authorList>
    </citation>
    <scope>NUCLEOTIDE SEQUENCE [LARGE SCALE GENOMIC DNA]</scope>
    <source>
        <strain evidence="3">ICMP 19430</strain>
    </source>
</reference>
<keyword evidence="1" id="KW-0732">Signal</keyword>
<feature type="signal peptide" evidence="1">
    <location>
        <begin position="1"/>
        <end position="25"/>
    </location>
</feature>
<organism evidence="2 3">
    <name type="scientific">Rhodococcus daqingensis</name>
    <dbReference type="NCBI Taxonomy" id="2479363"/>
    <lineage>
        <taxon>Bacteria</taxon>
        <taxon>Bacillati</taxon>
        <taxon>Actinomycetota</taxon>
        <taxon>Actinomycetes</taxon>
        <taxon>Mycobacteriales</taxon>
        <taxon>Nocardiaceae</taxon>
        <taxon>Rhodococcus</taxon>
    </lineage>
</organism>
<comment type="caution">
    <text evidence="2">The sequence shown here is derived from an EMBL/GenBank/DDBJ whole genome shotgun (WGS) entry which is preliminary data.</text>
</comment>
<accession>A0ABW2RSM3</accession>
<proteinExistence type="predicted"/>
<gene>
    <name evidence="2" type="ORF">ACFQS9_02580</name>
</gene>
<dbReference type="EMBL" id="JBHTCS010000002">
    <property type="protein sequence ID" value="MFC7446767.1"/>
    <property type="molecule type" value="Genomic_DNA"/>
</dbReference>
<name>A0ABW2RSM3_9NOCA</name>
<evidence type="ECO:0000256" key="1">
    <source>
        <dbReference type="SAM" id="SignalP"/>
    </source>
</evidence>
<dbReference type="RefSeq" id="WP_378401242.1">
    <property type="nucleotide sequence ID" value="NZ_JBHTCS010000002.1"/>
</dbReference>
<evidence type="ECO:0008006" key="4">
    <source>
        <dbReference type="Google" id="ProtNLM"/>
    </source>
</evidence>
<evidence type="ECO:0000313" key="3">
    <source>
        <dbReference type="Proteomes" id="UP001596484"/>
    </source>
</evidence>
<keyword evidence="3" id="KW-1185">Reference proteome</keyword>
<sequence length="135" mass="13720">MPRSRRILTAGLCAAACAIALSACSAQDMEGAVSQLSASAQRALDDSAAAREILNADSGIAAASAACRLYAGWEGLQADVRSALAPALTTQLERYATDADPAVSSVVQLTVALVNGGVDTNQTVVANLREACRAI</sequence>
<feature type="chain" id="PRO_5045299774" description="Lipoprotein" evidence="1">
    <location>
        <begin position="26"/>
        <end position="135"/>
    </location>
</feature>
<protein>
    <recommendedName>
        <fullName evidence="4">Lipoprotein</fullName>
    </recommendedName>
</protein>
<evidence type="ECO:0000313" key="2">
    <source>
        <dbReference type="EMBL" id="MFC7446767.1"/>
    </source>
</evidence>
<dbReference type="Proteomes" id="UP001596484">
    <property type="component" value="Unassembled WGS sequence"/>
</dbReference>